<keyword evidence="2" id="KW-1185">Reference proteome</keyword>
<accession>Q2SM82</accession>
<dbReference type="STRING" id="349521.HCH_01379"/>
<gene>
    <name evidence="1" type="ordered locus">HCH_01379</name>
</gene>
<dbReference type="HOGENOM" id="CLU_3118430_0_0_6"/>
<evidence type="ECO:0000313" key="1">
    <source>
        <dbReference type="EMBL" id="ABC28242.1"/>
    </source>
</evidence>
<dbReference type="KEGG" id="hch:HCH_01379"/>
<dbReference type="AlphaFoldDB" id="Q2SM82"/>
<reference evidence="1 2" key="1">
    <citation type="journal article" date="2005" name="Nucleic Acids Res.">
        <title>Genomic blueprint of Hahella chejuensis, a marine microbe producing an algicidal agent.</title>
        <authorList>
            <person name="Jeong H."/>
            <person name="Yim J.H."/>
            <person name="Lee C."/>
            <person name="Choi S.-H."/>
            <person name="Park Y.K."/>
            <person name="Yoon S.H."/>
            <person name="Hur C.-G."/>
            <person name="Kang H.-Y."/>
            <person name="Kim D."/>
            <person name="Lee H.H."/>
            <person name="Park K.H."/>
            <person name="Park S.-H."/>
            <person name="Park H.-S."/>
            <person name="Lee H.K."/>
            <person name="Oh T.K."/>
            <person name="Kim J.F."/>
        </authorList>
    </citation>
    <scope>NUCLEOTIDE SEQUENCE [LARGE SCALE GENOMIC DNA]</scope>
    <source>
        <strain evidence="1 2">KCTC 2396</strain>
    </source>
</reference>
<name>Q2SM82_HAHCH</name>
<evidence type="ECO:0000313" key="2">
    <source>
        <dbReference type="Proteomes" id="UP000000238"/>
    </source>
</evidence>
<dbReference type="EMBL" id="CP000155">
    <property type="protein sequence ID" value="ABC28242.1"/>
    <property type="molecule type" value="Genomic_DNA"/>
</dbReference>
<sequence length="50" mass="5914">MYALVHSNHIYQIKTQNIQHDLHDIDSITSTLYSIYNIFLFIGHSHIPPY</sequence>
<organism evidence="1 2">
    <name type="scientific">Hahella chejuensis (strain KCTC 2396)</name>
    <dbReference type="NCBI Taxonomy" id="349521"/>
    <lineage>
        <taxon>Bacteria</taxon>
        <taxon>Pseudomonadati</taxon>
        <taxon>Pseudomonadota</taxon>
        <taxon>Gammaproteobacteria</taxon>
        <taxon>Oceanospirillales</taxon>
        <taxon>Hahellaceae</taxon>
        <taxon>Hahella</taxon>
    </lineage>
</organism>
<proteinExistence type="predicted"/>
<dbReference type="Proteomes" id="UP000000238">
    <property type="component" value="Chromosome"/>
</dbReference>
<protein>
    <submittedName>
        <fullName evidence="1">Uncharacterized protein</fullName>
    </submittedName>
</protein>